<evidence type="ECO:0000256" key="11">
    <source>
        <dbReference type="RuleBase" id="RU003357"/>
    </source>
</evidence>
<dbReference type="OrthoDB" id="9762903at2"/>
<dbReference type="Proteomes" id="UP000290037">
    <property type="component" value="Unassembled WGS sequence"/>
</dbReference>
<evidence type="ECO:0000256" key="4">
    <source>
        <dbReference type="ARBA" id="ARBA00022692"/>
    </source>
</evidence>
<dbReference type="PROSITE" id="PS52016">
    <property type="entry name" value="TONB_DEPENDENT_REC_3"/>
    <property type="match status" value="1"/>
</dbReference>
<evidence type="ECO:0000313" key="17">
    <source>
        <dbReference type="Proteomes" id="UP000184240"/>
    </source>
</evidence>
<dbReference type="Proteomes" id="UP000184240">
    <property type="component" value="Unassembled WGS sequence"/>
</dbReference>
<dbReference type="InterPro" id="IPR012910">
    <property type="entry name" value="Plug_dom"/>
</dbReference>
<evidence type="ECO:0000313" key="16">
    <source>
        <dbReference type="EMBL" id="SHI07109.1"/>
    </source>
</evidence>
<evidence type="ECO:0000256" key="1">
    <source>
        <dbReference type="ARBA" id="ARBA00004571"/>
    </source>
</evidence>
<evidence type="ECO:0000256" key="2">
    <source>
        <dbReference type="ARBA" id="ARBA00022448"/>
    </source>
</evidence>
<keyword evidence="18" id="KW-1185">Reference proteome</keyword>
<dbReference type="EMBL" id="QOVN01000002">
    <property type="protein sequence ID" value="RXG30482.1"/>
    <property type="molecule type" value="Genomic_DNA"/>
</dbReference>
<proteinExistence type="inferred from homology"/>
<keyword evidence="9 10" id="KW-0998">Cell outer membrane</keyword>
<reference evidence="15 18" key="3">
    <citation type="submission" date="2018-07" db="EMBL/GenBank/DDBJ databases">
        <title>Leeuwenhoekiella genomics.</title>
        <authorList>
            <person name="Tahon G."/>
            <person name="Willems A."/>
        </authorList>
    </citation>
    <scope>NUCLEOTIDE SEQUENCE [LARGE SCALE GENOMIC DNA]</scope>
    <source>
        <strain evidence="15 18">LMG 24856</strain>
    </source>
</reference>
<evidence type="ECO:0000256" key="8">
    <source>
        <dbReference type="ARBA" id="ARBA00023170"/>
    </source>
</evidence>
<dbReference type="GO" id="GO:0044718">
    <property type="term" value="P:siderophore transmembrane transport"/>
    <property type="evidence" value="ECO:0007669"/>
    <property type="project" value="TreeGrafter"/>
</dbReference>
<dbReference type="PANTHER" id="PTHR30069">
    <property type="entry name" value="TONB-DEPENDENT OUTER MEMBRANE RECEPTOR"/>
    <property type="match status" value="1"/>
</dbReference>
<reference evidence="16" key="2">
    <citation type="submission" date="2016-11" db="EMBL/GenBank/DDBJ databases">
        <authorList>
            <person name="Jaros S."/>
            <person name="Januszkiewicz K."/>
            <person name="Wedrychowicz H."/>
        </authorList>
    </citation>
    <scope>NUCLEOTIDE SEQUENCE [LARGE SCALE GENOMIC DNA]</scope>
    <source>
        <strain evidence="16">DSM 19859</strain>
    </source>
</reference>
<evidence type="ECO:0000256" key="3">
    <source>
        <dbReference type="ARBA" id="ARBA00022452"/>
    </source>
</evidence>
<keyword evidence="7 10" id="KW-0472">Membrane</keyword>
<dbReference type="Gene3D" id="2.40.170.20">
    <property type="entry name" value="TonB-dependent receptor, beta-barrel domain"/>
    <property type="match status" value="1"/>
</dbReference>
<gene>
    <name evidence="15" type="ORF">DSM01_1232</name>
    <name evidence="16" type="ORF">SAMN04487999_1938</name>
</gene>
<comment type="similarity">
    <text evidence="10 11">Belongs to the TonB-dependent receptor family.</text>
</comment>
<dbReference type="InterPro" id="IPR000531">
    <property type="entry name" value="Beta-barrel_TonB"/>
</dbReference>
<reference evidence="17" key="1">
    <citation type="submission" date="2016-11" db="EMBL/GenBank/DDBJ databases">
        <authorList>
            <person name="Varghese N."/>
            <person name="Submissions S."/>
        </authorList>
    </citation>
    <scope>NUCLEOTIDE SEQUENCE [LARGE SCALE GENOMIC DNA]</scope>
    <source>
        <strain evidence="17">DSM 19859</strain>
    </source>
</reference>
<keyword evidence="4 10" id="KW-0812">Transmembrane</keyword>
<keyword evidence="2 10" id="KW-0813">Transport</keyword>
<sequence length="612" mass="69052">MNIRVFYFFLALGLCVSFTYGQNTAFTALDSVYITDLKLKHYSTGRAVLQLSDSTTRLNRPLLTNTLNFNSPIYFKENGLGMVSSPSFRGTTASQTAVIWNGININSQFNGQLDFNTVNSGAYDEIAVRGGGGSVVYGTGAIGGSVHLNTKLEFIKQQEHNLFLQYGSFNTRDARYQFKLGTQAYSLSIALAHNSSDNDYDYPDGGTNLNGDFQNAALNVGLGFKLSRQHSLRFFSEVFDGERHFSLIRASETRTKYDDLNTKNLLEWEYDFSNFTSIARLAYLEEYYKYFGNLDSDNFSFGKAKTTIAKYDLTYAFYEGLSINSVLTNTYTSGEGSSLGDNDRNIFSAAVLMKHQLKNELDYELGFRKEITNNYESPFLFSVAASKAFSKHFSLNLSGSRNFRIPTYNDLYWSGAGNAELLPEKSLQGQLGASLTIANFNLDLTGYYNSVTDMIRWLPGSDGVWRPQNEEEVSIYGIESILNWSPKLGRKQHLELYGTYAYTVSENAQTGYQLIYVPFHKATAGINYDYKRFNGTVQAIYVGEVFTRSDNNSRYNLDAYAVANFSLGYSLGKEKNYELGTRVNNVFNAEYQSVVNRWMPGRNFNMYLNLKL</sequence>
<evidence type="ECO:0000256" key="12">
    <source>
        <dbReference type="SAM" id="SignalP"/>
    </source>
</evidence>
<evidence type="ECO:0000259" key="13">
    <source>
        <dbReference type="Pfam" id="PF00593"/>
    </source>
</evidence>
<organism evidence="16 17">
    <name type="scientific">Leeuwenhoekiella palythoae</name>
    <dbReference type="NCBI Taxonomy" id="573501"/>
    <lineage>
        <taxon>Bacteria</taxon>
        <taxon>Pseudomonadati</taxon>
        <taxon>Bacteroidota</taxon>
        <taxon>Flavobacteriia</taxon>
        <taxon>Flavobacteriales</taxon>
        <taxon>Flavobacteriaceae</taxon>
        <taxon>Leeuwenhoekiella</taxon>
    </lineage>
</organism>
<name>A0A1M5Y5A8_9FLAO</name>
<feature type="domain" description="TonB-dependent receptor plug" evidence="14">
    <location>
        <begin position="73"/>
        <end position="144"/>
    </location>
</feature>
<dbReference type="EMBL" id="FQXT01000003">
    <property type="protein sequence ID" value="SHI07109.1"/>
    <property type="molecule type" value="Genomic_DNA"/>
</dbReference>
<dbReference type="Pfam" id="PF07715">
    <property type="entry name" value="Plug"/>
    <property type="match status" value="1"/>
</dbReference>
<comment type="subcellular location">
    <subcellularLocation>
        <location evidence="1 10">Cell outer membrane</location>
        <topology evidence="1 10">Multi-pass membrane protein</topology>
    </subcellularLocation>
</comment>
<dbReference type="GO" id="GO:0009279">
    <property type="term" value="C:cell outer membrane"/>
    <property type="evidence" value="ECO:0007669"/>
    <property type="project" value="UniProtKB-SubCell"/>
</dbReference>
<evidence type="ECO:0000256" key="9">
    <source>
        <dbReference type="ARBA" id="ARBA00023237"/>
    </source>
</evidence>
<protein>
    <submittedName>
        <fullName evidence="16">Iron complex outermembrane recepter protein</fullName>
    </submittedName>
    <submittedName>
        <fullName evidence="15">Iron complex outermembrane receptor protein</fullName>
    </submittedName>
</protein>
<feature type="domain" description="TonB-dependent receptor-like beta-barrel" evidence="13">
    <location>
        <begin position="166"/>
        <end position="586"/>
    </location>
</feature>
<feature type="chain" id="PRO_5013336697" evidence="12">
    <location>
        <begin position="26"/>
        <end position="612"/>
    </location>
</feature>
<evidence type="ECO:0000256" key="7">
    <source>
        <dbReference type="ARBA" id="ARBA00023136"/>
    </source>
</evidence>
<feature type="signal peptide" evidence="12">
    <location>
        <begin position="1"/>
        <end position="25"/>
    </location>
</feature>
<dbReference type="Gene3D" id="2.170.130.10">
    <property type="entry name" value="TonB-dependent receptor, plug domain"/>
    <property type="match status" value="1"/>
</dbReference>
<evidence type="ECO:0000313" key="15">
    <source>
        <dbReference type="EMBL" id="RXG30482.1"/>
    </source>
</evidence>
<keyword evidence="5 12" id="KW-0732">Signal</keyword>
<accession>A0A1M5Y5A8</accession>
<dbReference type="InterPro" id="IPR037066">
    <property type="entry name" value="Plug_dom_sf"/>
</dbReference>
<dbReference type="STRING" id="573501.SAMN04487999_1938"/>
<keyword evidence="3 10" id="KW-1134">Transmembrane beta strand</keyword>
<dbReference type="InterPro" id="IPR039426">
    <property type="entry name" value="TonB-dep_rcpt-like"/>
</dbReference>
<dbReference type="RefSeq" id="WP_072982571.1">
    <property type="nucleotide sequence ID" value="NZ_FQXT01000003.1"/>
</dbReference>
<dbReference type="AlphaFoldDB" id="A0A1M5Y5A8"/>
<evidence type="ECO:0000256" key="5">
    <source>
        <dbReference type="ARBA" id="ARBA00022729"/>
    </source>
</evidence>
<dbReference type="GO" id="GO:0015344">
    <property type="term" value="F:siderophore uptake transmembrane transporter activity"/>
    <property type="evidence" value="ECO:0007669"/>
    <property type="project" value="TreeGrafter"/>
</dbReference>
<evidence type="ECO:0000313" key="18">
    <source>
        <dbReference type="Proteomes" id="UP000290037"/>
    </source>
</evidence>
<dbReference type="Pfam" id="PF00593">
    <property type="entry name" value="TonB_dep_Rec_b-barrel"/>
    <property type="match status" value="1"/>
</dbReference>
<dbReference type="PANTHER" id="PTHR30069:SF29">
    <property type="entry name" value="HEMOGLOBIN AND HEMOGLOBIN-HAPTOGLOBIN-BINDING PROTEIN 1-RELATED"/>
    <property type="match status" value="1"/>
</dbReference>
<dbReference type="SUPFAM" id="SSF56935">
    <property type="entry name" value="Porins"/>
    <property type="match status" value="1"/>
</dbReference>
<keyword evidence="6 11" id="KW-0798">TonB box</keyword>
<evidence type="ECO:0000259" key="14">
    <source>
        <dbReference type="Pfam" id="PF07715"/>
    </source>
</evidence>
<evidence type="ECO:0000256" key="10">
    <source>
        <dbReference type="PROSITE-ProRule" id="PRU01360"/>
    </source>
</evidence>
<dbReference type="InterPro" id="IPR036942">
    <property type="entry name" value="Beta-barrel_TonB_sf"/>
</dbReference>
<evidence type="ECO:0000256" key="6">
    <source>
        <dbReference type="ARBA" id="ARBA00023077"/>
    </source>
</evidence>
<keyword evidence="8 15" id="KW-0675">Receptor</keyword>